<accession>A0ABS7RL00</accession>
<gene>
    <name evidence="2" type="ORF">K1X13_12895</name>
</gene>
<sequence>MTTTPRRTPGRLRAAVLATTLLGGVLLAPATVAEAQEGSKITGRWVGKVSQSGFDPYRAKLRIVRNDDGRLRGRIVYANCSGVWKYRDTDAGWTKFTEVITHDPGKTSCVPRLNVKVKRVDARLRIVWTHDGEKATALARRP</sequence>
<evidence type="ECO:0000313" key="3">
    <source>
        <dbReference type="Proteomes" id="UP000754710"/>
    </source>
</evidence>
<comment type="caution">
    <text evidence="2">The sequence shown here is derived from an EMBL/GenBank/DDBJ whole genome shotgun (WGS) entry which is preliminary data.</text>
</comment>
<name>A0ABS7RL00_9ACTN</name>
<dbReference type="RefSeq" id="WP_221025436.1">
    <property type="nucleotide sequence ID" value="NZ_JAIEZQ010000002.1"/>
</dbReference>
<organism evidence="2 3">
    <name type="scientific">Nocardioides jiangsuensis</name>
    <dbReference type="NCBI Taxonomy" id="2866161"/>
    <lineage>
        <taxon>Bacteria</taxon>
        <taxon>Bacillati</taxon>
        <taxon>Actinomycetota</taxon>
        <taxon>Actinomycetes</taxon>
        <taxon>Propionibacteriales</taxon>
        <taxon>Nocardioidaceae</taxon>
        <taxon>Nocardioides</taxon>
    </lineage>
</organism>
<keyword evidence="3" id="KW-1185">Reference proteome</keyword>
<feature type="signal peptide" evidence="1">
    <location>
        <begin position="1"/>
        <end position="35"/>
    </location>
</feature>
<feature type="chain" id="PRO_5047173761" description="Secreted protein" evidence="1">
    <location>
        <begin position="36"/>
        <end position="142"/>
    </location>
</feature>
<evidence type="ECO:0000256" key="1">
    <source>
        <dbReference type="SAM" id="SignalP"/>
    </source>
</evidence>
<proteinExistence type="predicted"/>
<dbReference type="EMBL" id="JAIEZQ010000002">
    <property type="protein sequence ID" value="MBY9075723.1"/>
    <property type="molecule type" value="Genomic_DNA"/>
</dbReference>
<dbReference type="Proteomes" id="UP000754710">
    <property type="component" value="Unassembled WGS sequence"/>
</dbReference>
<evidence type="ECO:0000313" key="2">
    <source>
        <dbReference type="EMBL" id="MBY9075723.1"/>
    </source>
</evidence>
<keyword evidence="1" id="KW-0732">Signal</keyword>
<protein>
    <recommendedName>
        <fullName evidence="4">Secreted protein</fullName>
    </recommendedName>
</protein>
<evidence type="ECO:0008006" key="4">
    <source>
        <dbReference type="Google" id="ProtNLM"/>
    </source>
</evidence>
<reference evidence="2 3" key="1">
    <citation type="submission" date="2021-08" db="EMBL/GenBank/DDBJ databases">
        <title>Nocardioides bacterium WL0053 sp. nov., isolated from the sediment.</title>
        <authorList>
            <person name="Wang L."/>
            <person name="Zhang D."/>
            <person name="Zhang A."/>
        </authorList>
    </citation>
    <scope>NUCLEOTIDE SEQUENCE [LARGE SCALE GENOMIC DNA]</scope>
    <source>
        <strain evidence="2 3">WL0053</strain>
    </source>
</reference>